<dbReference type="EMBL" id="MATO01000045">
    <property type="protein sequence ID" value="OCS89170.1"/>
    <property type="molecule type" value="Genomic_DNA"/>
</dbReference>
<dbReference type="PANTHER" id="PTHR46333:SF2">
    <property type="entry name" value="CYTOKINESIS PROTEIN 3"/>
    <property type="match status" value="1"/>
</dbReference>
<dbReference type="RefSeq" id="WP_066465374.1">
    <property type="nucleotide sequence ID" value="NZ_MATO01000045.1"/>
</dbReference>
<dbReference type="PANTHER" id="PTHR46333">
    <property type="entry name" value="CYTOKINESIS PROTEIN 3"/>
    <property type="match status" value="1"/>
</dbReference>
<dbReference type="Proteomes" id="UP000093482">
    <property type="component" value="Unassembled WGS sequence"/>
</dbReference>
<dbReference type="InterPro" id="IPR038765">
    <property type="entry name" value="Papain-like_cys_pep_sf"/>
</dbReference>
<sequence length="472" mass="54553">MTIYFESLPAFQAAGGLKATTITAKQLLPAIVAHMQRMDRQFTLHVTGRLPTSMEALLDEAFALCHLQQPFYTQHCASRNMRYKVVSKNRIKIDFTLRYRMTRDEEKWVLTQIDTILARIITKQMTPLQKMIAVHDYIIRAYDYEMNTTGSPFTVYTFMHEKQGVCMAYALLFQKMMEAVDIPCHYVVGKADGESDLGHAWNMVELDGQWYHIDATWNDLGKRVQNLSIRYRYFLRSDDVFQRDHQWNLDHYPPCTNDRYAAMQSIYDAAIDGAHLYYPQKGTAHLMKMDVHTLQTTKIAPIRVQQCVMYDGQLYVHHVDEQALYTYIPATDEWTCVQQKNVQRITRTDSGVHVQFTNGDEWCVQHEQLQQEEVCDEADHRVLLERFGNSWFGEYKGAAGTIAFTDEAGLTVMLREQLKAVTIDVCAFDDVVTITLQNGRKPLNMTEPLDVTLPEELKGCRVKVNGEDLNIR</sequence>
<feature type="domain" description="Transglutaminase-like" evidence="1">
    <location>
        <begin position="158"/>
        <end position="217"/>
    </location>
</feature>
<gene>
    <name evidence="2" type="ORF">A6K76_02335</name>
</gene>
<proteinExistence type="predicted"/>
<dbReference type="Gene3D" id="3.10.620.30">
    <property type="match status" value="1"/>
</dbReference>
<dbReference type="Pfam" id="PF01841">
    <property type="entry name" value="Transglut_core"/>
    <property type="match status" value="1"/>
</dbReference>
<protein>
    <submittedName>
        <fullName evidence="2">S-layer protein</fullName>
    </submittedName>
</protein>
<comment type="caution">
    <text evidence="2">The sequence shown here is derived from an EMBL/GenBank/DDBJ whole genome shotgun (WGS) entry which is preliminary data.</text>
</comment>
<name>A0A1C0YPR9_9BACL</name>
<keyword evidence="3" id="KW-1185">Reference proteome</keyword>
<organism evidence="2 3">
    <name type="scientific">Caryophanon latum</name>
    <dbReference type="NCBI Taxonomy" id="33977"/>
    <lineage>
        <taxon>Bacteria</taxon>
        <taxon>Bacillati</taxon>
        <taxon>Bacillota</taxon>
        <taxon>Bacilli</taxon>
        <taxon>Bacillales</taxon>
        <taxon>Caryophanaceae</taxon>
        <taxon>Caryophanon</taxon>
    </lineage>
</organism>
<dbReference type="AlphaFoldDB" id="A0A1C0YPR9"/>
<accession>A0A1C0YPR9</accession>
<evidence type="ECO:0000259" key="1">
    <source>
        <dbReference type="SMART" id="SM00460"/>
    </source>
</evidence>
<dbReference type="InterPro" id="IPR002931">
    <property type="entry name" value="Transglutaminase-like"/>
</dbReference>
<dbReference type="SMART" id="SM00460">
    <property type="entry name" value="TGc"/>
    <property type="match status" value="1"/>
</dbReference>
<dbReference type="OrthoDB" id="9788327at2"/>
<evidence type="ECO:0000313" key="2">
    <source>
        <dbReference type="EMBL" id="OCS89170.1"/>
    </source>
</evidence>
<dbReference type="GO" id="GO:0005737">
    <property type="term" value="C:cytoplasm"/>
    <property type="evidence" value="ECO:0007669"/>
    <property type="project" value="TreeGrafter"/>
</dbReference>
<dbReference type="InterPro" id="IPR052557">
    <property type="entry name" value="CAP/Cytokinesis_protein"/>
</dbReference>
<reference evidence="2 3" key="1">
    <citation type="submission" date="2016-07" db="EMBL/GenBank/DDBJ databases">
        <title>Caryophanon latum genome sequencing.</title>
        <authorList>
            <person name="Verma A."/>
            <person name="Pal Y."/>
            <person name="Krishnamurthi S."/>
        </authorList>
    </citation>
    <scope>NUCLEOTIDE SEQUENCE [LARGE SCALE GENOMIC DNA]</scope>
    <source>
        <strain evidence="2 3">DSM 14151</strain>
    </source>
</reference>
<evidence type="ECO:0000313" key="3">
    <source>
        <dbReference type="Proteomes" id="UP000093482"/>
    </source>
</evidence>
<dbReference type="SUPFAM" id="SSF54001">
    <property type="entry name" value="Cysteine proteinases"/>
    <property type="match status" value="1"/>
</dbReference>